<dbReference type="EMBL" id="JH992985">
    <property type="protein sequence ID" value="EKX48632.1"/>
    <property type="molecule type" value="Genomic_DNA"/>
</dbReference>
<accession>L1JJW7</accession>
<evidence type="ECO:0000313" key="4">
    <source>
        <dbReference type="Proteomes" id="UP000011087"/>
    </source>
</evidence>
<dbReference type="RefSeq" id="XP_005835612.1">
    <property type="nucleotide sequence ID" value="XM_005835555.1"/>
</dbReference>
<dbReference type="PaxDb" id="55529-EKX48632"/>
<keyword evidence="4" id="KW-1185">Reference proteome</keyword>
<name>L1JJW7_GUITC</name>
<evidence type="ECO:0000256" key="1">
    <source>
        <dbReference type="SAM" id="MobiDB-lite"/>
    </source>
</evidence>
<dbReference type="GeneID" id="17305281"/>
<dbReference type="Proteomes" id="UP000011087">
    <property type="component" value="Unassembled WGS sequence"/>
</dbReference>
<reference evidence="4" key="2">
    <citation type="submission" date="2012-11" db="EMBL/GenBank/DDBJ databases">
        <authorList>
            <person name="Kuo A."/>
            <person name="Curtis B.A."/>
            <person name="Tanifuji G."/>
            <person name="Burki F."/>
            <person name="Gruber A."/>
            <person name="Irimia M."/>
            <person name="Maruyama S."/>
            <person name="Arias M.C."/>
            <person name="Ball S.G."/>
            <person name="Gile G.H."/>
            <person name="Hirakawa Y."/>
            <person name="Hopkins J.F."/>
            <person name="Rensing S.A."/>
            <person name="Schmutz J."/>
            <person name="Symeonidi A."/>
            <person name="Elias M."/>
            <person name="Eveleigh R.J."/>
            <person name="Herman E.K."/>
            <person name="Klute M.J."/>
            <person name="Nakayama T."/>
            <person name="Obornik M."/>
            <person name="Reyes-Prieto A."/>
            <person name="Armbrust E.V."/>
            <person name="Aves S.J."/>
            <person name="Beiko R.G."/>
            <person name="Coutinho P."/>
            <person name="Dacks J.B."/>
            <person name="Durnford D.G."/>
            <person name="Fast N.M."/>
            <person name="Green B.R."/>
            <person name="Grisdale C."/>
            <person name="Hempe F."/>
            <person name="Henrissat B."/>
            <person name="Hoppner M.P."/>
            <person name="Ishida K.-I."/>
            <person name="Kim E."/>
            <person name="Koreny L."/>
            <person name="Kroth P.G."/>
            <person name="Liu Y."/>
            <person name="Malik S.-B."/>
            <person name="Maier U.G."/>
            <person name="McRose D."/>
            <person name="Mock T."/>
            <person name="Neilson J.A."/>
            <person name="Onodera N.T."/>
            <person name="Poole A.M."/>
            <person name="Pritham E.J."/>
            <person name="Richards T.A."/>
            <person name="Rocap G."/>
            <person name="Roy S.W."/>
            <person name="Sarai C."/>
            <person name="Schaack S."/>
            <person name="Shirato S."/>
            <person name="Slamovits C.H."/>
            <person name="Spencer D.F."/>
            <person name="Suzuki S."/>
            <person name="Worden A.Z."/>
            <person name="Zauner S."/>
            <person name="Barry K."/>
            <person name="Bell C."/>
            <person name="Bharti A.K."/>
            <person name="Crow J.A."/>
            <person name="Grimwood J."/>
            <person name="Kramer R."/>
            <person name="Lindquist E."/>
            <person name="Lucas S."/>
            <person name="Salamov A."/>
            <person name="McFadden G.I."/>
            <person name="Lane C.E."/>
            <person name="Keeling P.J."/>
            <person name="Gray M.W."/>
            <person name="Grigoriev I.V."/>
            <person name="Archibald J.M."/>
        </authorList>
    </citation>
    <scope>NUCLEOTIDE SEQUENCE</scope>
    <source>
        <strain evidence="4">CCMP2712</strain>
    </source>
</reference>
<feature type="region of interest" description="Disordered" evidence="1">
    <location>
        <begin position="277"/>
        <end position="303"/>
    </location>
</feature>
<evidence type="ECO:0000313" key="3">
    <source>
        <dbReference type="EnsemblProtists" id="EKX48632"/>
    </source>
</evidence>
<dbReference type="AlphaFoldDB" id="L1JJW7"/>
<gene>
    <name evidence="2" type="ORF">GUITHDRAFT_136724</name>
</gene>
<proteinExistence type="predicted"/>
<dbReference type="EnsemblProtists" id="EKX48632">
    <property type="protein sequence ID" value="EKX48632"/>
    <property type="gene ID" value="GUITHDRAFT_136724"/>
</dbReference>
<reference evidence="3" key="3">
    <citation type="submission" date="2015-06" db="UniProtKB">
        <authorList>
            <consortium name="EnsemblProtists"/>
        </authorList>
    </citation>
    <scope>IDENTIFICATION</scope>
</reference>
<feature type="region of interest" description="Disordered" evidence="1">
    <location>
        <begin position="1"/>
        <end position="26"/>
    </location>
</feature>
<sequence>MGAEQSCCGRDLNKIGQRSKGEKQSDLNEAWREGRLKVGQKSVVCPVTSCSLRGCWRKEINFSPDGLWTRGSRRGVPRRPPAQEVRIEQPSSAPYTPPAPQLFSAASRTRLGTVNLSPQLSSPAAPVLVDYASPQQIVIDTPPKARSLASLFPLTLRDGRRKRSKTPKRDSLGEDLLALKKSLNNVDAPSEEETRRLERWEERVASALKSASDSPPPHISLLSQEKAEGQLDDLKRKVIKLKSTDHSTSSESDEVQAARKELGNAVARVAGLRVELRKAESSTAKKARAQEKREKFIQQVQEG</sequence>
<feature type="region of interest" description="Disordered" evidence="1">
    <location>
        <begin position="70"/>
        <end position="101"/>
    </location>
</feature>
<feature type="region of interest" description="Disordered" evidence="1">
    <location>
        <begin position="207"/>
        <end position="227"/>
    </location>
</feature>
<protein>
    <submittedName>
        <fullName evidence="2 3">Uncharacterized protein</fullName>
    </submittedName>
</protein>
<dbReference type="KEGG" id="gtt:GUITHDRAFT_136724"/>
<reference evidence="2 4" key="1">
    <citation type="journal article" date="2012" name="Nature">
        <title>Algal genomes reveal evolutionary mosaicism and the fate of nucleomorphs.</title>
        <authorList>
            <consortium name="DOE Joint Genome Institute"/>
            <person name="Curtis B.A."/>
            <person name="Tanifuji G."/>
            <person name="Burki F."/>
            <person name="Gruber A."/>
            <person name="Irimia M."/>
            <person name="Maruyama S."/>
            <person name="Arias M.C."/>
            <person name="Ball S.G."/>
            <person name="Gile G.H."/>
            <person name="Hirakawa Y."/>
            <person name="Hopkins J.F."/>
            <person name="Kuo A."/>
            <person name="Rensing S.A."/>
            <person name="Schmutz J."/>
            <person name="Symeonidi A."/>
            <person name="Elias M."/>
            <person name="Eveleigh R.J."/>
            <person name="Herman E.K."/>
            <person name="Klute M.J."/>
            <person name="Nakayama T."/>
            <person name="Obornik M."/>
            <person name="Reyes-Prieto A."/>
            <person name="Armbrust E.V."/>
            <person name="Aves S.J."/>
            <person name="Beiko R.G."/>
            <person name="Coutinho P."/>
            <person name="Dacks J.B."/>
            <person name="Durnford D.G."/>
            <person name="Fast N.M."/>
            <person name="Green B.R."/>
            <person name="Grisdale C.J."/>
            <person name="Hempel F."/>
            <person name="Henrissat B."/>
            <person name="Hoppner M.P."/>
            <person name="Ishida K."/>
            <person name="Kim E."/>
            <person name="Koreny L."/>
            <person name="Kroth P.G."/>
            <person name="Liu Y."/>
            <person name="Malik S.B."/>
            <person name="Maier U.G."/>
            <person name="McRose D."/>
            <person name="Mock T."/>
            <person name="Neilson J.A."/>
            <person name="Onodera N.T."/>
            <person name="Poole A.M."/>
            <person name="Pritham E.J."/>
            <person name="Richards T.A."/>
            <person name="Rocap G."/>
            <person name="Roy S.W."/>
            <person name="Sarai C."/>
            <person name="Schaack S."/>
            <person name="Shirato S."/>
            <person name="Slamovits C.H."/>
            <person name="Spencer D.F."/>
            <person name="Suzuki S."/>
            <person name="Worden A.Z."/>
            <person name="Zauner S."/>
            <person name="Barry K."/>
            <person name="Bell C."/>
            <person name="Bharti A.K."/>
            <person name="Crow J.A."/>
            <person name="Grimwood J."/>
            <person name="Kramer R."/>
            <person name="Lindquist E."/>
            <person name="Lucas S."/>
            <person name="Salamov A."/>
            <person name="McFadden G.I."/>
            <person name="Lane C.E."/>
            <person name="Keeling P.J."/>
            <person name="Gray M.W."/>
            <person name="Grigoriev I.V."/>
            <person name="Archibald J.M."/>
        </authorList>
    </citation>
    <scope>NUCLEOTIDE SEQUENCE</scope>
    <source>
        <strain evidence="2 4">CCMP2712</strain>
    </source>
</reference>
<evidence type="ECO:0000313" key="2">
    <source>
        <dbReference type="EMBL" id="EKX48632.1"/>
    </source>
</evidence>
<dbReference type="HOGENOM" id="CLU_919650_0_0_1"/>
<organism evidence="2">
    <name type="scientific">Guillardia theta (strain CCMP2712)</name>
    <name type="common">Cryptophyte</name>
    <dbReference type="NCBI Taxonomy" id="905079"/>
    <lineage>
        <taxon>Eukaryota</taxon>
        <taxon>Cryptophyceae</taxon>
        <taxon>Pyrenomonadales</taxon>
        <taxon>Geminigeraceae</taxon>
        <taxon>Guillardia</taxon>
    </lineage>
</organism>